<evidence type="ECO:0000313" key="2">
    <source>
        <dbReference type="Proteomes" id="UP001217089"/>
    </source>
</evidence>
<dbReference type="Proteomes" id="UP001217089">
    <property type="component" value="Unassembled WGS sequence"/>
</dbReference>
<protein>
    <submittedName>
        <fullName evidence="1">Uncharacterized protein</fullName>
    </submittedName>
</protein>
<comment type="caution">
    <text evidence="1">The sequence shown here is derived from an EMBL/GenBank/DDBJ whole genome shotgun (WGS) entry which is preliminary data.</text>
</comment>
<reference evidence="1 2" key="1">
    <citation type="submission" date="2022-12" db="EMBL/GenBank/DDBJ databases">
        <title>Chromosome-level genome of Tegillarca granosa.</title>
        <authorList>
            <person name="Kim J."/>
        </authorList>
    </citation>
    <scope>NUCLEOTIDE SEQUENCE [LARGE SCALE GENOMIC DNA]</scope>
    <source>
        <strain evidence="1">Teg-2019</strain>
        <tissue evidence="1">Adductor muscle</tissue>
    </source>
</reference>
<accession>A0ABQ9EAX8</accession>
<dbReference type="EMBL" id="JARBDR010000917">
    <property type="protein sequence ID" value="KAJ8302499.1"/>
    <property type="molecule type" value="Genomic_DNA"/>
</dbReference>
<proteinExistence type="predicted"/>
<name>A0ABQ9EAX8_TEGGR</name>
<keyword evidence="2" id="KW-1185">Reference proteome</keyword>
<gene>
    <name evidence="1" type="ORF">KUTeg_018895</name>
</gene>
<organism evidence="1 2">
    <name type="scientific">Tegillarca granosa</name>
    <name type="common">Malaysian cockle</name>
    <name type="synonym">Anadara granosa</name>
    <dbReference type="NCBI Taxonomy" id="220873"/>
    <lineage>
        <taxon>Eukaryota</taxon>
        <taxon>Metazoa</taxon>
        <taxon>Spiralia</taxon>
        <taxon>Lophotrochozoa</taxon>
        <taxon>Mollusca</taxon>
        <taxon>Bivalvia</taxon>
        <taxon>Autobranchia</taxon>
        <taxon>Pteriomorphia</taxon>
        <taxon>Arcoida</taxon>
        <taxon>Arcoidea</taxon>
        <taxon>Arcidae</taxon>
        <taxon>Tegillarca</taxon>
    </lineage>
</organism>
<sequence length="66" mass="7555">MKLYIKTCRFLVEQTFLLVKQPVFPKDILLASDFSQGTLISFTLIASRCSSNILCLISDIRKEKKT</sequence>
<evidence type="ECO:0000313" key="1">
    <source>
        <dbReference type="EMBL" id="KAJ8302499.1"/>
    </source>
</evidence>